<dbReference type="AlphaFoldDB" id="D8P7J9"/>
<evidence type="ECO:0000313" key="3">
    <source>
        <dbReference type="Proteomes" id="UP000001660"/>
    </source>
</evidence>
<keyword evidence="3" id="KW-1185">Reference proteome</keyword>
<proteinExistence type="predicted"/>
<accession>D8P7J9</accession>
<evidence type="ECO:0000256" key="1">
    <source>
        <dbReference type="SAM" id="MobiDB-lite"/>
    </source>
</evidence>
<protein>
    <submittedName>
        <fullName evidence="2">Uncharacterized protein</fullName>
    </submittedName>
</protein>
<dbReference type="STRING" id="330214.NIDE3667"/>
<evidence type="ECO:0000313" key="2">
    <source>
        <dbReference type="EMBL" id="CBK43345.1"/>
    </source>
</evidence>
<feature type="region of interest" description="Disordered" evidence="1">
    <location>
        <begin position="22"/>
        <end position="44"/>
    </location>
</feature>
<reference evidence="2 3" key="1">
    <citation type="journal article" date="2010" name="Proc. Natl. Acad. Sci. U.S.A.">
        <title>A Nitrospira metagenome illuminates the physiology and evolution of globally important nitrite-oxidizing bacteria.</title>
        <authorList>
            <person name="Lucker S."/>
            <person name="Wagner M."/>
            <person name="Maixner F."/>
            <person name="Pelletier E."/>
            <person name="Koch H."/>
            <person name="Vacherie B."/>
            <person name="Rattei T."/>
            <person name="Sinninghe Damste J."/>
            <person name="Spieck E."/>
            <person name="Le Paslier D."/>
            <person name="Daims H."/>
        </authorList>
    </citation>
    <scope>NUCLEOTIDE SEQUENCE [LARGE SCALE GENOMIC DNA]</scope>
</reference>
<dbReference type="Proteomes" id="UP000001660">
    <property type="component" value="Chromosome"/>
</dbReference>
<name>D8P7J9_9BACT</name>
<gene>
    <name evidence="2" type="ORF">NIDE3667</name>
</gene>
<dbReference type="KEGG" id="nde:NIDE3667"/>
<organism evidence="2 3">
    <name type="scientific">Nitrospira defluvii</name>
    <dbReference type="NCBI Taxonomy" id="330214"/>
    <lineage>
        <taxon>Bacteria</taxon>
        <taxon>Pseudomonadati</taxon>
        <taxon>Nitrospirota</taxon>
        <taxon>Nitrospiria</taxon>
        <taxon>Nitrospirales</taxon>
        <taxon>Nitrospiraceae</taxon>
        <taxon>Nitrospira</taxon>
    </lineage>
</organism>
<dbReference type="HOGENOM" id="CLU_2116555_0_0_0"/>
<dbReference type="OrthoDB" id="9837804at2"/>
<sequence length="114" mass="12653">MRRIALLILLLYGCVPPPPHQFVPGGPLGEAGQTLQGPRQASDEEVRAMLAESSLHQQTPPGPVDLNGLLTQITQATNFRQKQRLVDRYHHAALLLPEAERDQAFRRLRDATGK</sequence>
<dbReference type="EMBL" id="FP929003">
    <property type="protein sequence ID" value="CBK43345.1"/>
    <property type="molecule type" value="Genomic_DNA"/>
</dbReference>